<dbReference type="HOGENOM" id="CLU_496460_0_0_1"/>
<dbReference type="EMBL" id="CM001888">
    <property type="protein sequence ID" value="EOY19658.1"/>
    <property type="molecule type" value="Genomic_DNA"/>
</dbReference>
<feature type="region of interest" description="Disordered" evidence="1">
    <location>
        <begin position="397"/>
        <end position="416"/>
    </location>
</feature>
<feature type="compositionally biased region" description="Acidic residues" evidence="1">
    <location>
        <begin position="442"/>
        <end position="453"/>
    </location>
</feature>
<name>A0A061FS24_THECC</name>
<gene>
    <name evidence="2" type="ORF">TCM_044818</name>
</gene>
<sequence>MVSNELKDGVIWKATTSGRNEIIFNGKRWDSIQLFSVSKMRIVVWMKAKWLELVKQIDDTFRWPNRVKMMQEKAIAHGPILWLTPEEGWLKFNTNGAASISLEKEKENEGRWMGVSIEGVDWPKEGKWKGANRTRDCTGWTSKGLGRSLAERAMRLGVGFGDKWNVETKKRRKKWEDWGKRIDVTTWNSYRAHDNCRDIPMALITPNADRNPVRLSINFRISPESTLMMQPEEKIGEEDVKSKVEPESTLMMQCEDKLSEGEDVKNKVELESTLMMQPEEKIGEGEDVKNKEDIISQDYGSSSNSYGTNLSLYRNRKRWYKVRFAETHYRDEQVALLLDALKCDKSELHSIYRHRSIRMFEAYMTYAEAQKVRALEEVAYVGLVPMSDNVQSAKRTKSGIFEARPKSKKQKRSLGSILSERRQNKEKWRYNEDLEQEAKIEDSEEEDFSEDEWSRDYSGSSDTCEGYYGFDEFGKRWYKVCLSGEKAKDDQVALLLDVLNCEQSGIRSIYIYHTPDLFKARMTEEEADRVAGLGEVEFVEPLSYIIALD</sequence>
<dbReference type="Proteomes" id="UP000026915">
    <property type="component" value="Chromosome 10"/>
</dbReference>
<proteinExistence type="predicted"/>
<organism evidence="2 3">
    <name type="scientific">Theobroma cacao</name>
    <name type="common">Cacao</name>
    <name type="synonym">Cocoa</name>
    <dbReference type="NCBI Taxonomy" id="3641"/>
    <lineage>
        <taxon>Eukaryota</taxon>
        <taxon>Viridiplantae</taxon>
        <taxon>Streptophyta</taxon>
        <taxon>Embryophyta</taxon>
        <taxon>Tracheophyta</taxon>
        <taxon>Spermatophyta</taxon>
        <taxon>Magnoliopsida</taxon>
        <taxon>eudicotyledons</taxon>
        <taxon>Gunneridae</taxon>
        <taxon>Pentapetalae</taxon>
        <taxon>rosids</taxon>
        <taxon>malvids</taxon>
        <taxon>Malvales</taxon>
        <taxon>Malvaceae</taxon>
        <taxon>Byttnerioideae</taxon>
        <taxon>Theobroma</taxon>
    </lineage>
</organism>
<reference evidence="2 3" key="1">
    <citation type="journal article" date="2013" name="Genome Biol.">
        <title>The genome sequence of the most widely cultivated cacao type and its use to identify candidate genes regulating pod color.</title>
        <authorList>
            <person name="Motamayor J.C."/>
            <person name="Mockaitis K."/>
            <person name="Schmutz J."/>
            <person name="Haiminen N."/>
            <person name="Iii D.L."/>
            <person name="Cornejo O."/>
            <person name="Findley S.D."/>
            <person name="Zheng P."/>
            <person name="Utro F."/>
            <person name="Royaert S."/>
            <person name="Saski C."/>
            <person name="Jenkins J."/>
            <person name="Podicheti R."/>
            <person name="Zhao M."/>
            <person name="Scheffler B.E."/>
            <person name="Stack J.C."/>
            <person name="Feltus F.A."/>
            <person name="Mustiga G.M."/>
            <person name="Amores F."/>
            <person name="Phillips W."/>
            <person name="Marelli J.P."/>
            <person name="May G.D."/>
            <person name="Shapiro H."/>
            <person name="Ma J."/>
            <person name="Bustamante C.D."/>
            <person name="Schnell R.J."/>
            <person name="Main D."/>
            <person name="Gilbert D."/>
            <person name="Parida L."/>
            <person name="Kuhn D.N."/>
        </authorList>
    </citation>
    <scope>NUCLEOTIDE SEQUENCE [LARGE SCALE GENOMIC DNA]</scope>
    <source>
        <strain evidence="3">cv. Matina 1-6</strain>
    </source>
</reference>
<evidence type="ECO:0000256" key="1">
    <source>
        <dbReference type="SAM" id="MobiDB-lite"/>
    </source>
</evidence>
<evidence type="ECO:0000313" key="3">
    <source>
        <dbReference type="Proteomes" id="UP000026915"/>
    </source>
</evidence>
<dbReference type="InParanoid" id="A0A061FS24"/>
<dbReference type="AlphaFoldDB" id="A0A061FS24"/>
<keyword evidence="3" id="KW-1185">Reference proteome</keyword>
<evidence type="ECO:0000313" key="2">
    <source>
        <dbReference type="EMBL" id="EOY19658.1"/>
    </source>
</evidence>
<protein>
    <submittedName>
        <fullName evidence="2">Uncharacterized protein</fullName>
    </submittedName>
</protein>
<accession>A0A061FS24</accession>
<dbReference type="Gramene" id="EOY19658">
    <property type="protein sequence ID" value="EOY19658"/>
    <property type="gene ID" value="TCM_044818"/>
</dbReference>
<feature type="region of interest" description="Disordered" evidence="1">
    <location>
        <begin position="436"/>
        <end position="455"/>
    </location>
</feature>